<dbReference type="PROSITE" id="PS51444">
    <property type="entry name" value="FH2"/>
    <property type="match status" value="1"/>
</dbReference>
<sequence>MYPISSKAAKNHAGYCIYLSIHPPDLGLPATNQNWPEAFGFRLGGTGPSYILSVVEGSSAYLAGLQPGDQVVDIEGQDVTNLSTPALIALAQTLKTVPPSIGVVSRIEQVTAQGRPLRLGVLSMARRPKRLSSSMRVLSQSGDSVRESRAHKAMEFNKKVEEVLGEEPDVKEQLFEVLKQYAAERDVETFLVNLKLTLDSTMFARIFIPKKHRERFDEVVSQSLMSRLKGRSFSDPSRNRLRRSRSEDHPERLLVSTRASSVPRTHAEEGVVPPARGMRKTTSLIAGHSSGTTNCRTVRVCKGNMSFGFTLRGHAPVWIDSVIPGSPADKAGLKPGDRILFLNGLDMRTSSHEKVVSMLQGSGAMPTLVVEDGPPTFTLAEQDLAGGGVPTERARSPVLSSLQWVAEILPPSIRVQGRTFGQQLEHLLTIQERYTICKALENFFQHRNVDTLIVDVFPVLDTPAKQMIWQFVYQLLTYEEQEHCQSKISRFLGFKAPGVFPPPPPPPPPPPEPEVAPEPHRRSSSMRVTGTTYRSSVRGRSSDDLVIGTHLGMGTDLHCLPHSSLAPGERQSGDGTSLPETPNNLTNDSRSYSGPPPPTSWPEPLPSPPPAQFYPSGLTSQTSGESNPYISLDSPPPSPPEPADYPSSPPAHRSSKRRYTFSKPPRSEDTDRFLDALSEQLGQRVAIIDDFLTPENDYEELGVDEEENGGFVAPELSSPSDVQSSSGEENASSLTYSSSSDHIPPPPMTPPPPPPVQFNDPPPPPPPAPPQSLPHSLSDPTEHLEPPPPPPLPPPCSPPPLPRPSLSRMDSNHMSVKRLRWEQVENSEGTIWGQLGANSDYDKLHDMVKYLDLELHFGTQKSSKPTLQPETFKKKDVIEILSHKKAYNASILIAHLKLSPGELRQVLMNMVTDRLEPAHIKQLLLYAPDAEEVKKYEEYRQDPSKLSEPDQFVLQMLSVPEYKTRLQSLLFKCSLQEKTEELRGAYDCIYKASMELKTSKKLAKILEFVLAMGNYLNNSQPKTNKTTGFKINFLTELSTTKTVDGKSTFLHILVKSLCQHFPEVLDFSKDLTMVPPAAKVNQRTITSDLNDLHTTIQDIRSACQKMPATAEDRFAVVMSNFLENSHPAVQSLESLQQRAMEEFSKTASYFGEDSKATNTEAFFGIFAEFMSKFERALSDHQAAENPKSPRSPRMASPLAW</sequence>
<evidence type="ECO:0000313" key="5">
    <source>
        <dbReference type="Proteomes" id="UP000314980"/>
    </source>
</evidence>
<dbReference type="CDD" id="cd06743">
    <property type="entry name" value="PDZ1_L-delphilin-like"/>
    <property type="match status" value="1"/>
</dbReference>
<feature type="compositionally biased region" description="Pro residues" evidence="1">
    <location>
        <begin position="634"/>
        <end position="649"/>
    </location>
</feature>
<dbReference type="CDD" id="cd07355">
    <property type="entry name" value="HN_L-delphilin-R2_like"/>
    <property type="match status" value="1"/>
</dbReference>
<dbReference type="InterPro" id="IPR051425">
    <property type="entry name" value="Formin_Homology"/>
</dbReference>
<dbReference type="InterPro" id="IPR015425">
    <property type="entry name" value="FH2_Formin"/>
</dbReference>
<dbReference type="Pfam" id="PF02181">
    <property type="entry name" value="FH2"/>
    <property type="match status" value="1"/>
</dbReference>
<dbReference type="Gene3D" id="1.20.58.2220">
    <property type="entry name" value="Formin, FH2 domain"/>
    <property type="match status" value="1"/>
</dbReference>
<feature type="compositionally biased region" description="Polar residues" evidence="1">
    <location>
        <begin position="717"/>
        <end position="741"/>
    </location>
</feature>
<dbReference type="InterPro" id="IPR001478">
    <property type="entry name" value="PDZ"/>
</dbReference>
<feature type="domain" description="PDZ" evidence="2">
    <location>
        <begin position="25"/>
        <end position="83"/>
    </location>
</feature>
<feature type="compositionally biased region" description="Polar residues" evidence="1">
    <location>
        <begin position="573"/>
        <end position="590"/>
    </location>
</feature>
<dbReference type="STRING" id="8187.ENSLCAP00010028306"/>
<dbReference type="InterPro" id="IPR041489">
    <property type="entry name" value="PDZ_6"/>
</dbReference>
<dbReference type="CDD" id="cd06744">
    <property type="entry name" value="PDZ2_L-delphilin-like"/>
    <property type="match status" value="1"/>
</dbReference>
<feature type="region of interest" description="Disordered" evidence="1">
    <location>
        <begin position="499"/>
        <end position="541"/>
    </location>
</feature>
<dbReference type="AlphaFoldDB" id="A0A4W6DTY9"/>
<feature type="region of interest" description="Disordered" evidence="1">
    <location>
        <begin position="696"/>
        <end position="809"/>
    </location>
</feature>
<feature type="region of interest" description="Disordered" evidence="1">
    <location>
        <begin position="229"/>
        <end position="267"/>
    </location>
</feature>
<feature type="compositionally biased region" description="Polar residues" evidence="1">
    <location>
        <begin position="617"/>
        <end position="626"/>
    </location>
</feature>
<accession>A0A4W6DTY9</accession>
<feature type="region of interest" description="Disordered" evidence="1">
    <location>
        <begin position="558"/>
        <end position="673"/>
    </location>
</feature>
<dbReference type="SMART" id="SM00228">
    <property type="entry name" value="PDZ"/>
    <property type="match status" value="2"/>
</dbReference>
<name>A0A4W6DTY9_LATCA</name>
<feature type="compositionally biased region" description="Acidic residues" evidence="1">
    <location>
        <begin position="696"/>
        <end position="708"/>
    </location>
</feature>
<dbReference type="GeneTree" id="ENSGT00940000157625"/>
<organism evidence="4 5">
    <name type="scientific">Lates calcarifer</name>
    <name type="common">Barramundi</name>
    <name type="synonym">Holocentrus calcarifer</name>
    <dbReference type="NCBI Taxonomy" id="8187"/>
    <lineage>
        <taxon>Eukaryota</taxon>
        <taxon>Metazoa</taxon>
        <taxon>Chordata</taxon>
        <taxon>Craniata</taxon>
        <taxon>Vertebrata</taxon>
        <taxon>Euteleostomi</taxon>
        <taxon>Actinopterygii</taxon>
        <taxon>Neopterygii</taxon>
        <taxon>Teleostei</taxon>
        <taxon>Neoteleostei</taxon>
        <taxon>Acanthomorphata</taxon>
        <taxon>Carangaria</taxon>
        <taxon>Carangaria incertae sedis</taxon>
        <taxon>Centropomidae</taxon>
        <taxon>Lates</taxon>
    </lineage>
</organism>
<evidence type="ECO:0000259" key="2">
    <source>
        <dbReference type="PROSITE" id="PS50106"/>
    </source>
</evidence>
<feature type="compositionally biased region" description="Polar residues" evidence="1">
    <location>
        <begin position="525"/>
        <end position="539"/>
    </location>
</feature>
<proteinExistence type="predicted"/>
<feature type="domain" description="PDZ" evidence="2">
    <location>
        <begin position="297"/>
        <end position="374"/>
    </location>
</feature>
<reference evidence="5" key="1">
    <citation type="submission" date="2015-09" db="EMBL/GenBank/DDBJ databases">
        <authorList>
            <person name="Sai Rama Sridatta P."/>
        </authorList>
    </citation>
    <scope>NUCLEOTIDE SEQUENCE [LARGE SCALE GENOMIC DNA]</scope>
</reference>
<dbReference type="SUPFAM" id="SSF50156">
    <property type="entry name" value="PDZ domain-like"/>
    <property type="match status" value="2"/>
</dbReference>
<reference evidence="4" key="2">
    <citation type="submission" date="2025-08" db="UniProtKB">
        <authorList>
            <consortium name="Ensembl"/>
        </authorList>
    </citation>
    <scope>IDENTIFICATION</scope>
</reference>
<feature type="compositionally biased region" description="Pro residues" evidence="1">
    <location>
        <begin position="499"/>
        <end position="516"/>
    </location>
</feature>
<dbReference type="PANTHER" id="PTHR45725:SF13">
    <property type="entry name" value="DELPHILIN-LIKE ISOFORM X1"/>
    <property type="match status" value="1"/>
</dbReference>
<dbReference type="Pfam" id="PF00595">
    <property type="entry name" value="PDZ"/>
    <property type="match status" value="1"/>
</dbReference>
<keyword evidence="5" id="KW-1185">Reference proteome</keyword>
<dbReference type="Proteomes" id="UP000314980">
    <property type="component" value="Unassembled WGS sequence"/>
</dbReference>
<feature type="compositionally biased region" description="Pro residues" evidence="1">
    <location>
        <begin position="594"/>
        <end position="612"/>
    </location>
</feature>
<dbReference type="Gene3D" id="2.30.42.10">
    <property type="match status" value="2"/>
</dbReference>
<dbReference type="InParanoid" id="A0A4W6DTY9"/>
<feature type="compositionally biased region" description="Pro residues" evidence="1">
    <location>
        <begin position="786"/>
        <end position="803"/>
    </location>
</feature>
<dbReference type="PROSITE" id="PS50106">
    <property type="entry name" value="PDZ"/>
    <property type="match status" value="2"/>
</dbReference>
<dbReference type="InterPro" id="IPR036034">
    <property type="entry name" value="PDZ_sf"/>
</dbReference>
<protein>
    <submittedName>
        <fullName evidence="4">Grid2 interacting protein</fullName>
    </submittedName>
</protein>
<dbReference type="PANTHER" id="PTHR45725">
    <property type="entry name" value="FORMIN HOMOLOGY 2 FAMILY MEMBER"/>
    <property type="match status" value="1"/>
</dbReference>
<dbReference type="SMART" id="SM00498">
    <property type="entry name" value="FH2"/>
    <property type="match status" value="1"/>
</dbReference>
<dbReference type="Gene3D" id="1.20.1160.20">
    <property type="match status" value="2"/>
</dbReference>
<feature type="compositionally biased region" description="Pro residues" evidence="1">
    <location>
        <begin position="743"/>
        <end position="772"/>
    </location>
</feature>
<evidence type="ECO:0000259" key="3">
    <source>
        <dbReference type="PROSITE" id="PS51444"/>
    </source>
</evidence>
<feature type="domain" description="FH2" evidence="3">
    <location>
        <begin position="806"/>
        <end position="1199"/>
    </location>
</feature>
<dbReference type="Ensembl" id="ENSLCAT00010028916.1">
    <property type="protein sequence ID" value="ENSLCAP00010028306.1"/>
    <property type="gene ID" value="ENSLCAG00010013285.1"/>
</dbReference>
<dbReference type="SUPFAM" id="SSF101447">
    <property type="entry name" value="Formin homology 2 domain (FH2 domain)"/>
    <property type="match status" value="1"/>
</dbReference>
<gene>
    <name evidence="4" type="primary">GRID2IP</name>
</gene>
<dbReference type="Pfam" id="PF17820">
    <property type="entry name" value="PDZ_6"/>
    <property type="match status" value="1"/>
</dbReference>
<reference evidence="4" key="3">
    <citation type="submission" date="2025-09" db="UniProtKB">
        <authorList>
            <consortium name="Ensembl"/>
        </authorList>
    </citation>
    <scope>IDENTIFICATION</scope>
</reference>
<evidence type="ECO:0000256" key="1">
    <source>
        <dbReference type="SAM" id="MobiDB-lite"/>
    </source>
</evidence>
<dbReference type="InterPro" id="IPR042201">
    <property type="entry name" value="FH2_Formin_sf"/>
</dbReference>
<feature type="region of interest" description="Disordered" evidence="1">
    <location>
        <begin position="1180"/>
        <end position="1200"/>
    </location>
</feature>
<evidence type="ECO:0000313" key="4">
    <source>
        <dbReference type="Ensembl" id="ENSLCAP00010028306.1"/>
    </source>
</evidence>